<evidence type="ECO:0000313" key="1">
    <source>
        <dbReference type="EMBL" id="MBK1882593.1"/>
    </source>
</evidence>
<reference evidence="1" key="1">
    <citation type="submission" date="2021-01" db="EMBL/GenBank/DDBJ databases">
        <title>Modified the classification status of verrucomicrobia.</title>
        <authorList>
            <person name="Feng X."/>
        </authorList>
    </citation>
    <scope>NUCLEOTIDE SEQUENCE</scope>
    <source>
        <strain evidence="1">KCTC 22041</strain>
    </source>
</reference>
<name>A0A934VW97_9BACT</name>
<proteinExistence type="predicted"/>
<gene>
    <name evidence="1" type="ORF">JIN85_09210</name>
</gene>
<sequence length="177" mass="19480">MTSIHPFILRKSNIIRENLMMADRRRLFLVFLFQIVLAIPAAAEFRPVGDFLLTAHFKITGDKITPIPMKPIAFHVTTDGVQIRVSSADDEESYTTFEIYRSDGIGRQRSDGALEVIPGVQAKSQTDGVLRHLRLCGESMTITTFPGVSDQTVVSYSVAAEAKPATTTESPAPSPEK</sequence>
<dbReference type="RefSeq" id="WP_200269882.1">
    <property type="nucleotide sequence ID" value="NZ_JAENIJ010000012.1"/>
</dbReference>
<protein>
    <submittedName>
        <fullName evidence="1">Uncharacterized protein</fullName>
    </submittedName>
</protein>
<dbReference type="AlphaFoldDB" id="A0A934VW97"/>
<organism evidence="1 2">
    <name type="scientific">Luteolibacter pohnpeiensis</name>
    <dbReference type="NCBI Taxonomy" id="454153"/>
    <lineage>
        <taxon>Bacteria</taxon>
        <taxon>Pseudomonadati</taxon>
        <taxon>Verrucomicrobiota</taxon>
        <taxon>Verrucomicrobiia</taxon>
        <taxon>Verrucomicrobiales</taxon>
        <taxon>Verrucomicrobiaceae</taxon>
        <taxon>Luteolibacter</taxon>
    </lineage>
</organism>
<dbReference type="Proteomes" id="UP000603141">
    <property type="component" value="Unassembled WGS sequence"/>
</dbReference>
<keyword evidence="2" id="KW-1185">Reference proteome</keyword>
<comment type="caution">
    <text evidence="1">The sequence shown here is derived from an EMBL/GenBank/DDBJ whole genome shotgun (WGS) entry which is preliminary data.</text>
</comment>
<dbReference type="EMBL" id="JAENIJ010000012">
    <property type="protein sequence ID" value="MBK1882593.1"/>
    <property type="molecule type" value="Genomic_DNA"/>
</dbReference>
<evidence type="ECO:0000313" key="2">
    <source>
        <dbReference type="Proteomes" id="UP000603141"/>
    </source>
</evidence>
<accession>A0A934VW97</accession>